<evidence type="ECO:0000313" key="2">
    <source>
        <dbReference type="EMBL" id="CUE67087.1"/>
    </source>
</evidence>
<feature type="compositionally biased region" description="Polar residues" evidence="1">
    <location>
        <begin position="646"/>
        <end position="656"/>
    </location>
</feature>
<evidence type="ECO:0008006" key="4">
    <source>
        <dbReference type="Google" id="ProtNLM"/>
    </source>
</evidence>
<sequence length="667" mass="74539">MCAQNHKETMTTIGNPSSLRQTCVLWDFDTTIFELKGLFHKERQNVLIEYYHNILAALHLNVADVHATAIGAICDYDERVLDAMGITTTFAIGAERTDILIERCAAKHMPSRLVLIATDKDYVNIVRHLERYDTQVTVVHSAVLDSSHHKILRLFPSFTMFAPLRHALSALHLVPRDEPTSCQETRSHLIVLWHYKKICAETHRNRDAALRSLMTRIGSKWHMSDVTVLGFASCDDFVDTKTLKLFQDYQVRTILMTSAFSENTVVREIRESLLSLPTTVTESGCAVTFVSLSDADPDPQDATFQSAVSTCMATVCPDAHMTSGPDLLVCCSGHVATMWSGASAVDVLLRSAPRRVVLNPAALCCVMLHADDIVAWHRWHQKSLSPILNPILTLDMIAANMIRKLNNNINCDAQFHAFGSLLSLRLLTGALEQSGKAVGADIRTHVVSDAKPQDTSRRMEREAREQQCRNPAVSFVFVSDALDVATSISNASHKSRVKFYFQFMNPKEYEEYLAVEQRFVPKSAFELGLFSTRITGIITKRDPVSGYYTVSTPGDATQLLLNPKDLRFTIDEDLTLIEMRVSFRASYLGTSGKNLLDFARDAVLLREGERVGALVWTGATEHVLDVPTMLHVAKFRPTERRLHGSNHGSTNRQQPAACQVRPCHSPF</sequence>
<evidence type="ECO:0000256" key="1">
    <source>
        <dbReference type="SAM" id="MobiDB-lite"/>
    </source>
</evidence>
<proteinExistence type="predicted"/>
<dbReference type="AlphaFoldDB" id="A0A0S4IPB5"/>
<organism evidence="2 3">
    <name type="scientific">Bodo saltans</name>
    <name type="common">Flagellated protozoan</name>
    <dbReference type="NCBI Taxonomy" id="75058"/>
    <lineage>
        <taxon>Eukaryota</taxon>
        <taxon>Discoba</taxon>
        <taxon>Euglenozoa</taxon>
        <taxon>Kinetoplastea</taxon>
        <taxon>Metakinetoplastina</taxon>
        <taxon>Eubodonida</taxon>
        <taxon>Bodonidae</taxon>
        <taxon>Bodo</taxon>
    </lineage>
</organism>
<dbReference type="VEuPathDB" id="TriTrypDB:BSAL_03270"/>
<gene>
    <name evidence="2" type="ORF">BSAL_03270</name>
</gene>
<keyword evidence="3" id="KW-1185">Reference proteome</keyword>
<name>A0A0S4IPB5_BODSA</name>
<protein>
    <recommendedName>
        <fullName evidence="4">NYN domain-containing protein</fullName>
    </recommendedName>
</protein>
<feature type="region of interest" description="Disordered" evidence="1">
    <location>
        <begin position="641"/>
        <end position="667"/>
    </location>
</feature>
<reference evidence="3" key="1">
    <citation type="submission" date="2015-09" db="EMBL/GenBank/DDBJ databases">
        <authorList>
            <consortium name="Pathogen Informatics"/>
        </authorList>
    </citation>
    <scope>NUCLEOTIDE SEQUENCE [LARGE SCALE GENOMIC DNA]</scope>
    <source>
        <strain evidence="3">Lake Konstanz</strain>
    </source>
</reference>
<accession>A0A0S4IPB5</accession>
<evidence type="ECO:0000313" key="3">
    <source>
        <dbReference type="Proteomes" id="UP000051952"/>
    </source>
</evidence>
<dbReference type="Proteomes" id="UP000051952">
    <property type="component" value="Unassembled WGS sequence"/>
</dbReference>
<dbReference type="EMBL" id="CYKH01000059">
    <property type="protein sequence ID" value="CUE67087.1"/>
    <property type="molecule type" value="Genomic_DNA"/>
</dbReference>